<comment type="similarity">
    <text evidence="3 15">Belongs to the Cu-Zn superoxide dismutase family.</text>
</comment>
<keyword evidence="8" id="KW-0049">Antioxidant</keyword>
<name>A0A6P7WVA6_9AMPH</name>
<dbReference type="CDD" id="cd00305">
    <property type="entry name" value="Cu-Zn_Superoxide_Dismutase"/>
    <property type="match status" value="1"/>
</dbReference>
<evidence type="ECO:0000256" key="1">
    <source>
        <dbReference type="ARBA" id="ARBA00004239"/>
    </source>
</evidence>
<evidence type="ECO:0000256" key="8">
    <source>
        <dbReference type="ARBA" id="ARBA00022862"/>
    </source>
</evidence>
<feature type="signal peptide" evidence="16">
    <location>
        <begin position="1"/>
        <end position="20"/>
    </location>
</feature>
<dbReference type="GeneID" id="115461444"/>
<keyword evidence="6 16" id="KW-0732">Signal</keyword>
<evidence type="ECO:0000256" key="5">
    <source>
        <dbReference type="ARBA" id="ARBA00022723"/>
    </source>
</evidence>
<evidence type="ECO:0000256" key="7">
    <source>
        <dbReference type="ARBA" id="ARBA00022833"/>
    </source>
</evidence>
<reference evidence="19" key="1">
    <citation type="submission" date="2025-08" db="UniProtKB">
        <authorList>
            <consortium name="RefSeq"/>
        </authorList>
    </citation>
    <scope>IDENTIFICATION</scope>
</reference>
<evidence type="ECO:0000259" key="17">
    <source>
        <dbReference type="Pfam" id="PF00080"/>
    </source>
</evidence>
<evidence type="ECO:0000256" key="11">
    <source>
        <dbReference type="ARBA" id="ARBA00023034"/>
    </source>
</evidence>
<keyword evidence="5 15" id="KW-0479">Metal-binding</keyword>
<keyword evidence="10 15" id="KW-0186">Copper</keyword>
<keyword evidence="7 15" id="KW-0862">Zinc</keyword>
<comment type="function">
    <text evidence="14">Protect the extracellular space from toxic effect of reactive oxygen intermediates by converting superoxide radicals into hydrogen peroxide and oxygen.</text>
</comment>
<dbReference type="Gene3D" id="2.60.40.200">
    <property type="entry name" value="Superoxide dismutase, copper/zinc binding domain"/>
    <property type="match status" value="1"/>
</dbReference>
<gene>
    <name evidence="19" type="primary">SOD3</name>
</gene>
<dbReference type="Proteomes" id="UP000515156">
    <property type="component" value="Chromosome 2"/>
</dbReference>
<dbReference type="PANTHER" id="PTHR10003">
    <property type="entry name" value="SUPEROXIDE DISMUTASE CU-ZN -RELATED"/>
    <property type="match status" value="1"/>
</dbReference>
<dbReference type="InterPro" id="IPR024134">
    <property type="entry name" value="SOD_Cu/Zn_/chaperone"/>
</dbReference>
<comment type="cofactor">
    <cofactor evidence="15">
        <name>Cu cation</name>
        <dbReference type="ChEBI" id="CHEBI:23378"/>
    </cofactor>
    <text evidence="15">Binds 1 copper ion per subunit.</text>
</comment>
<dbReference type="OrthoDB" id="666972at2759"/>
<evidence type="ECO:0000256" key="6">
    <source>
        <dbReference type="ARBA" id="ARBA00022729"/>
    </source>
</evidence>
<dbReference type="RefSeq" id="XP_030047102.1">
    <property type="nucleotide sequence ID" value="XM_030191242.1"/>
</dbReference>
<evidence type="ECO:0000256" key="14">
    <source>
        <dbReference type="ARBA" id="ARBA00060347"/>
    </source>
</evidence>
<feature type="domain" description="Superoxide dismutase copper/zinc binding" evidence="17">
    <location>
        <begin position="78"/>
        <end position="210"/>
    </location>
</feature>
<dbReference type="InterPro" id="IPR018152">
    <property type="entry name" value="SOD_Cu/Zn_BS"/>
</dbReference>
<comment type="function">
    <text evidence="15">Destroys radicals which are normally produced within the cells and which are toxic to biological systems.</text>
</comment>
<dbReference type="PROSITE" id="PS00087">
    <property type="entry name" value="SOD_CU_ZN_1"/>
    <property type="match status" value="1"/>
</dbReference>
<dbReference type="GO" id="GO:0005794">
    <property type="term" value="C:Golgi apparatus"/>
    <property type="evidence" value="ECO:0007669"/>
    <property type="project" value="UniProtKB-SubCell"/>
</dbReference>
<dbReference type="KEGG" id="muo:115461444"/>
<dbReference type="FunCoup" id="A0A6P7WVA6">
    <property type="interactions" value="87"/>
</dbReference>
<sequence length="235" mass="25870">MYQSFCLIAFLALSPLDIAGDEGNSTEDEQLKDIKQKVNDLWLNLLPPQAFMTGRDRTVYAACELRPSSNLEADELTVTGQVLFKQIYPHGNLESVFLLEGFPTIDSQSGRAIHIHKLGDLSEGCDSTGGHYNPFNVNHPRHPGDFGNFVPVDGKIRKRKGNLQATLFGPYSVLGRSVVVHKQEDDLGKGNNPASLENGNAGKRLGCCVIGISSSNLWEKAVQTLQMEKTSRPFR</sequence>
<keyword evidence="9 15" id="KW-0560">Oxidoreductase</keyword>
<keyword evidence="12" id="KW-1015">Disulfide bond</keyword>
<comment type="cofactor">
    <cofactor evidence="15">
        <name>Zn(2+)</name>
        <dbReference type="ChEBI" id="CHEBI:29105"/>
    </cofactor>
    <text evidence="15">Binds 1 zinc ion per subunit.</text>
</comment>
<comment type="catalytic activity">
    <reaction evidence="15">
        <text>2 superoxide + 2 H(+) = H2O2 + O2</text>
        <dbReference type="Rhea" id="RHEA:20696"/>
        <dbReference type="ChEBI" id="CHEBI:15378"/>
        <dbReference type="ChEBI" id="CHEBI:15379"/>
        <dbReference type="ChEBI" id="CHEBI:16240"/>
        <dbReference type="ChEBI" id="CHEBI:18421"/>
        <dbReference type="EC" id="1.15.1.1"/>
    </reaction>
</comment>
<evidence type="ECO:0000256" key="4">
    <source>
        <dbReference type="ARBA" id="ARBA00022525"/>
    </source>
</evidence>
<accession>A0A6P7WVA6</accession>
<dbReference type="CTD" id="6649"/>
<dbReference type="GO" id="GO:0005507">
    <property type="term" value="F:copper ion binding"/>
    <property type="evidence" value="ECO:0007669"/>
    <property type="project" value="InterPro"/>
</dbReference>
<evidence type="ECO:0000256" key="10">
    <source>
        <dbReference type="ARBA" id="ARBA00023008"/>
    </source>
</evidence>
<comment type="subcellular location">
    <subcellularLocation>
        <location evidence="2">Golgi apparatus</location>
        <location evidence="2">trans-Golgi network</location>
    </subcellularLocation>
    <subcellularLocation>
        <location evidence="1">Secreted</location>
        <location evidence="1">Extracellular space</location>
    </subcellularLocation>
</comment>
<dbReference type="PROSITE" id="PS00332">
    <property type="entry name" value="SOD_CU_ZN_2"/>
    <property type="match status" value="1"/>
</dbReference>
<feature type="chain" id="PRO_5027560656" description="Superoxide dismutase [Cu-Zn]" evidence="16">
    <location>
        <begin position="21"/>
        <end position="235"/>
    </location>
</feature>
<dbReference type="GO" id="GO:0004784">
    <property type="term" value="F:superoxide dismutase activity"/>
    <property type="evidence" value="ECO:0007669"/>
    <property type="project" value="UniProtKB-EC"/>
</dbReference>
<protein>
    <recommendedName>
        <fullName evidence="15">Superoxide dismutase [Cu-Zn]</fullName>
        <ecNumber evidence="15">1.15.1.1</ecNumber>
    </recommendedName>
</protein>
<dbReference type="PRINTS" id="PR00068">
    <property type="entry name" value="CUZNDISMTASE"/>
</dbReference>
<evidence type="ECO:0000256" key="12">
    <source>
        <dbReference type="ARBA" id="ARBA00023157"/>
    </source>
</evidence>
<dbReference type="SUPFAM" id="SSF49329">
    <property type="entry name" value="Cu,Zn superoxide dismutase-like"/>
    <property type="match status" value="1"/>
</dbReference>
<evidence type="ECO:0000313" key="18">
    <source>
        <dbReference type="Proteomes" id="UP000515156"/>
    </source>
</evidence>
<organism evidence="18 19">
    <name type="scientific">Microcaecilia unicolor</name>
    <dbReference type="NCBI Taxonomy" id="1415580"/>
    <lineage>
        <taxon>Eukaryota</taxon>
        <taxon>Metazoa</taxon>
        <taxon>Chordata</taxon>
        <taxon>Craniata</taxon>
        <taxon>Vertebrata</taxon>
        <taxon>Euteleostomi</taxon>
        <taxon>Amphibia</taxon>
        <taxon>Gymnophiona</taxon>
        <taxon>Siphonopidae</taxon>
        <taxon>Microcaecilia</taxon>
    </lineage>
</organism>
<keyword evidence="18" id="KW-1185">Reference proteome</keyword>
<dbReference type="InterPro" id="IPR036423">
    <property type="entry name" value="SOD-like_Cu/Zn_dom_sf"/>
</dbReference>
<keyword evidence="13" id="KW-0325">Glycoprotein</keyword>
<evidence type="ECO:0000256" key="16">
    <source>
        <dbReference type="SAM" id="SignalP"/>
    </source>
</evidence>
<evidence type="ECO:0000256" key="13">
    <source>
        <dbReference type="ARBA" id="ARBA00023180"/>
    </source>
</evidence>
<dbReference type="Pfam" id="PF00080">
    <property type="entry name" value="Sod_Cu"/>
    <property type="match status" value="1"/>
</dbReference>
<dbReference type="AlphaFoldDB" id="A0A6P7WVA6"/>
<evidence type="ECO:0000313" key="19">
    <source>
        <dbReference type="RefSeq" id="XP_030047102.1"/>
    </source>
</evidence>
<dbReference type="EC" id="1.15.1.1" evidence="15"/>
<evidence type="ECO:0000256" key="9">
    <source>
        <dbReference type="ARBA" id="ARBA00023002"/>
    </source>
</evidence>
<proteinExistence type="inferred from homology"/>
<evidence type="ECO:0000256" key="15">
    <source>
        <dbReference type="RuleBase" id="RU000393"/>
    </source>
</evidence>
<evidence type="ECO:0000256" key="3">
    <source>
        <dbReference type="ARBA" id="ARBA00010457"/>
    </source>
</evidence>
<keyword evidence="11" id="KW-0333">Golgi apparatus</keyword>
<keyword evidence="4" id="KW-0964">Secreted</keyword>
<dbReference type="InParanoid" id="A0A6P7WVA6"/>
<dbReference type="InterPro" id="IPR001424">
    <property type="entry name" value="SOD_Cu_Zn_dom"/>
</dbReference>
<dbReference type="GO" id="GO:0005576">
    <property type="term" value="C:extracellular region"/>
    <property type="evidence" value="ECO:0007669"/>
    <property type="project" value="UniProtKB-SubCell"/>
</dbReference>
<evidence type="ECO:0000256" key="2">
    <source>
        <dbReference type="ARBA" id="ARBA00004601"/>
    </source>
</evidence>
<dbReference type="FunFam" id="2.60.40.200:FF:000008">
    <property type="entry name" value="Superoxide dismutase [Cu-Zn]"/>
    <property type="match status" value="1"/>
</dbReference>